<accession>A0A8J6DZW2</accession>
<keyword evidence="3 5" id="KW-0863">Zinc-finger</keyword>
<dbReference type="OrthoDB" id="550424at2759"/>
<dbReference type="SUPFAM" id="SSF46565">
    <property type="entry name" value="Chaperone J-domain"/>
    <property type="match status" value="1"/>
</dbReference>
<dbReference type="SUPFAM" id="SSF57938">
    <property type="entry name" value="DnaJ/Hsp40 cysteine-rich domain"/>
    <property type="match status" value="1"/>
</dbReference>
<dbReference type="InterPro" id="IPR001305">
    <property type="entry name" value="HSP_DnaJ_Cys-rich_dom"/>
</dbReference>
<gene>
    <name evidence="9" type="ORF">J8273_4311</name>
</gene>
<dbReference type="Gene3D" id="2.60.260.20">
    <property type="entry name" value="Urease metallochaperone UreE, N-terminal domain"/>
    <property type="match status" value="2"/>
</dbReference>
<dbReference type="Gene3D" id="2.10.230.10">
    <property type="entry name" value="Heat shock protein DnaJ, cysteine-rich domain"/>
    <property type="match status" value="1"/>
</dbReference>
<protein>
    <submittedName>
        <fullName evidence="9">Chaperone DnaJ</fullName>
    </submittedName>
</protein>
<dbReference type="GO" id="GO:0009408">
    <property type="term" value="P:response to heat"/>
    <property type="evidence" value="ECO:0007669"/>
    <property type="project" value="InterPro"/>
</dbReference>
<feature type="signal peptide" evidence="6">
    <location>
        <begin position="1"/>
        <end position="24"/>
    </location>
</feature>
<dbReference type="FunFam" id="2.60.260.20:FF:000013">
    <property type="entry name" value="DnaJ subfamily B member 11"/>
    <property type="match status" value="1"/>
</dbReference>
<dbReference type="PROSITE" id="PS51188">
    <property type="entry name" value="ZF_CR"/>
    <property type="match status" value="1"/>
</dbReference>
<dbReference type="SMART" id="SM00271">
    <property type="entry name" value="DnaJ"/>
    <property type="match status" value="1"/>
</dbReference>
<dbReference type="InterPro" id="IPR036869">
    <property type="entry name" value="J_dom_sf"/>
</dbReference>
<dbReference type="InterPro" id="IPR012724">
    <property type="entry name" value="DnaJ"/>
</dbReference>
<reference evidence="9" key="1">
    <citation type="submission" date="2021-05" db="EMBL/GenBank/DDBJ databases">
        <title>A free-living protist that lacks canonical eukaryotic 1 DNA replication and segregation systems.</title>
        <authorList>
            <person name="Salas-Leiva D.E."/>
            <person name="Tromer E.C."/>
            <person name="Curtis B.A."/>
            <person name="Jerlstrom-Hultqvist J."/>
            <person name="Kolisko M."/>
            <person name="Yi Z."/>
            <person name="Salas-Leiva J.S."/>
            <person name="Gallot-Lavallee L."/>
            <person name="Kops G.J.P.L."/>
            <person name="Archibald J.M."/>
            <person name="Simpson A.G.B."/>
            <person name="Roger A.J."/>
        </authorList>
    </citation>
    <scope>NUCLEOTIDE SEQUENCE</scope>
    <source>
        <strain evidence="9">BICM</strain>
    </source>
</reference>
<name>A0A8J6DZW2_9EUKA</name>
<dbReference type="Pfam" id="PF01556">
    <property type="entry name" value="DnaJ_C"/>
    <property type="match status" value="1"/>
</dbReference>
<organism evidence="9 10">
    <name type="scientific">Carpediemonas membranifera</name>
    <dbReference type="NCBI Taxonomy" id="201153"/>
    <lineage>
        <taxon>Eukaryota</taxon>
        <taxon>Metamonada</taxon>
        <taxon>Carpediemonas-like organisms</taxon>
        <taxon>Carpediemonas</taxon>
    </lineage>
</organism>
<evidence type="ECO:0000313" key="10">
    <source>
        <dbReference type="Proteomes" id="UP000717585"/>
    </source>
</evidence>
<dbReference type="InterPro" id="IPR036410">
    <property type="entry name" value="HSP_DnaJ_Cys-rich_dom_sf"/>
</dbReference>
<dbReference type="GO" id="GO:0005524">
    <property type="term" value="F:ATP binding"/>
    <property type="evidence" value="ECO:0007669"/>
    <property type="project" value="InterPro"/>
</dbReference>
<feature type="domain" description="CR-type" evidence="8">
    <location>
        <begin position="147"/>
        <end position="230"/>
    </location>
</feature>
<dbReference type="Gene3D" id="1.10.287.110">
    <property type="entry name" value="DnaJ domain"/>
    <property type="match status" value="1"/>
</dbReference>
<dbReference type="InterPro" id="IPR008971">
    <property type="entry name" value="HSP40/DnaJ_pept-bd"/>
</dbReference>
<sequence>MSMSPPKALFLLICVLILLGIVYCDEDQPPRNDEPGYDYYAVLGVPHDIPYNSPELKKIYRRMSFMFHPDRNPGDTEAQRNFMEISAAYETLSDPEKKHIYDTQGPKGLRGEGTDIFSQLFGGRKQNTQQETVKEITLPNLDAAFTGLSSTVNIDHQGQCPACHGTGAKSSKHIHKCSHCNGTGRRVEVRQLGPGIMQQVQTVCGECGGRGQVVKKACSECGGHGVVRSTEEVLVSVKPGAHDGEKLRFPGMGSTNDPRQPPGDLVLVVRVPEHEFMTRRGDQLHTDLTISLTEALVGFERELPHLAGRTVKVGADGVTVPGAELIVKGEGMPNRRFPSWLGDLHVHVTVEFPESVSDEQRSIIRSFGESV</sequence>
<dbReference type="PANTHER" id="PTHR43888">
    <property type="entry name" value="DNAJ-LIKE-2, ISOFORM A-RELATED"/>
    <property type="match status" value="1"/>
</dbReference>
<evidence type="ECO:0000259" key="8">
    <source>
        <dbReference type="PROSITE" id="PS51188"/>
    </source>
</evidence>
<proteinExistence type="inferred from homology"/>
<dbReference type="Proteomes" id="UP000717585">
    <property type="component" value="Unassembled WGS sequence"/>
</dbReference>
<evidence type="ECO:0000313" key="9">
    <source>
        <dbReference type="EMBL" id="KAG9394209.1"/>
    </source>
</evidence>
<keyword evidence="4 5" id="KW-0862">Zinc</keyword>
<keyword evidence="10" id="KW-1185">Reference proteome</keyword>
<dbReference type="Pfam" id="PF00226">
    <property type="entry name" value="DnaJ"/>
    <property type="match status" value="1"/>
</dbReference>
<dbReference type="CDD" id="cd06257">
    <property type="entry name" value="DnaJ"/>
    <property type="match status" value="1"/>
</dbReference>
<dbReference type="AlphaFoldDB" id="A0A8J6DZW2"/>
<dbReference type="CDD" id="cd10747">
    <property type="entry name" value="DnaJ_C"/>
    <property type="match status" value="1"/>
</dbReference>
<dbReference type="FunFam" id="2.10.230.10:FF:000001">
    <property type="entry name" value="DnaJ subfamily A member 2"/>
    <property type="match status" value="1"/>
</dbReference>
<evidence type="ECO:0000256" key="6">
    <source>
        <dbReference type="SAM" id="SignalP"/>
    </source>
</evidence>
<dbReference type="PRINTS" id="PR00625">
    <property type="entry name" value="JDOMAIN"/>
</dbReference>
<evidence type="ECO:0000256" key="1">
    <source>
        <dbReference type="ARBA" id="ARBA00022723"/>
    </source>
</evidence>
<dbReference type="InterPro" id="IPR044713">
    <property type="entry name" value="DNJA1/2-like"/>
</dbReference>
<feature type="chain" id="PRO_5035306395" evidence="6">
    <location>
        <begin position="25"/>
        <end position="371"/>
    </location>
</feature>
<dbReference type="GO" id="GO:0051082">
    <property type="term" value="F:unfolded protein binding"/>
    <property type="evidence" value="ECO:0007669"/>
    <property type="project" value="InterPro"/>
</dbReference>
<evidence type="ECO:0000256" key="2">
    <source>
        <dbReference type="ARBA" id="ARBA00022737"/>
    </source>
</evidence>
<dbReference type="InterPro" id="IPR001623">
    <property type="entry name" value="DnaJ_domain"/>
</dbReference>
<dbReference type="GO" id="GO:0030544">
    <property type="term" value="F:Hsp70 protein binding"/>
    <property type="evidence" value="ECO:0007669"/>
    <property type="project" value="InterPro"/>
</dbReference>
<dbReference type="InterPro" id="IPR002939">
    <property type="entry name" value="DnaJ_C"/>
</dbReference>
<dbReference type="PROSITE" id="PS50076">
    <property type="entry name" value="DNAJ_2"/>
    <property type="match status" value="1"/>
</dbReference>
<dbReference type="Pfam" id="PF00684">
    <property type="entry name" value="DnaJ_CXXCXGXG"/>
    <property type="match status" value="1"/>
</dbReference>
<comment type="caution">
    <text evidence="9">The sequence shown here is derived from an EMBL/GenBank/DDBJ whole genome shotgun (WGS) entry which is preliminary data.</text>
</comment>
<dbReference type="EMBL" id="JAHDYR010000016">
    <property type="protein sequence ID" value="KAG9394209.1"/>
    <property type="molecule type" value="Genomic_DNA"/>
</dbReference>
<dbReference type="CDD" id="cd10719">
    <property type="entry name" value="DnaJ_zf"/>
    <property type="match status" value="1"/>
</dbReference>
<evidence type="ECO:0000256" key="5">
    <source>
        <dbReference type="PROSITE-ProRule" id="PRU00546"/>
    </source>
</evidence>
<evidence type="ECO:0000256" key="4">
    <source>
        <dbReference type="ARBA" id="ARBA00022833"/>
    </source>
</evidence>
<dbReference type="HAMAP" id="MF_01152">
    <property type="entry name" value="DnaJ"/>
    <property type="match status" value="1"/>
</dbReference>
<dbReference type="PROSITE" id="PS00636">
    <property type="entry name" value="DNAJ_1"/>
    <property type="match status" value="1"/>
</dbReference>
<dbReference type="InterPro" id="IPR018253">
    <property type="entry name" value="DnaJ_domain_CS"/>
</dbReference>
<keyword evidence="6" id="KW-0732">Signal</keyword>
<keyword evidence="1 5" id="KW-0479">Metal-binding</keyword>
<dbReference type="GO" id="GO:0006457">
    <property type="term" value="P:protein folding"/>
    <property type="evidence" value="ECO:0007669"/>
    <property type="project" value="InterPro"/>
</dbReference>
<feature type="domain" description="J" evidence="7">
    <location>
        <begin position="38"/>
        <end position="105"/>
    </location>
</feature>
<dbReference type="SUPFAM" id="SSF49493">
    <property type="entry name" value="HSP40/DnaJ peptide-binding domain"/>
    <property type="match status" value="2"/>
</dbReference>
<feature type="zinc finger region" description="CR-type" evidence="5">
    <location>
        <begin position="147"/>
        <end position="230"/>
    </location>
</feature>
<evidence type="ECO:0000256" key="3">
    <source>
        <dbReference type="ARBA" id="ARBA00022771"/>
    </source>
</evidence>
<evidence type="ECO:0000259" key="7">
    <source>
        <dbReference type="PROSITE" id="PS50076"/>
    </source>
</evidence>
<keyword evidence="2" id="KW-0677">Repeat</keyword>
<dbReference type="GO" id="GO:0008270">
    <property type="term" value="F:zinc ion binding"/>
    <property type="evidence" value="ECO:0007669"/>
    <property type="project" value="UniProtKB-KW"/>
</dbReference>